<feature type="binding site" evidence="11">
    <location>
        <begin position="205"/>
        <end position="210"/>
    </location>
    <ligand>
        <name>GTP</name>
        <dbReference type="ChEBI" id="CHEBI:37565"/>
    </ligand>
</feature>
<feature type="compositionally biased region" description="Low complexity" evidence="12">
    <location>
        <begin position="1098"/>
        <end position="1121"/>
    </location>
</feature>
<keyword evidence="11" id="KW-0511">Multifunctional enzyme</keyword>
<dbReference type="InterPro" id="IPR006099">
    <property type="entry name" value="MeMalonylCoA_mutase_a/b_cat"/>
</dbReference>
<evidence type="ECO:0000313" key="16">
    <source>
        <dbReference type="Proteomes" id="UP000274601"/>
    </source>
</evidence>
<dbReference type="HAMAP" id="MF_02050">
    <property type="entry name" value="IcmF"/>
    <property type="match status" value="1"/>
</dbReference>
<feature type="binding site" evidence="11">
    <location>
        <position position="258"/>
    </location>
    <ligand>
        <name>Mg(2+)</name>
        <dbReference type="ChEBI" id="CHEBI:18420"/>
        <label>1</label>
        <note>catalytic</note>
    </ligand>
</feature>
<comment type="cofactor">
    <cofactor evidence="1 11">
        <name>adenosylcob(III)alamin</name>
        <dbReference type="ChEBI" id="CHEBI:18408"/>
    </cofactor>
</comment>
<dbReference type="InterPro" id="IPR002491">
    <property type="entry name" value="ABC_transptr_periplasmic_BD"/>
</dbReference>
<feature type="binding site" evidence="11">
    <location>
        <position position="261"/>
    </location>
    <ligand>
        <name>GTP</name>
        <dbReference type="ChEBI" id="CHEBI:37565"/>
    </ligand>
</feature>
<feature type="region of interest" description="Disordered" evidence="12">
    <location>
        <begin position="1049"/>
        <end position="1170"/>
    </location>
</feature>
<feature type="binding site" evidence="11">
    <location>
        <position position="719"/>
    </location>
    <ligand>
        <name>substrate</name>
    </ligand>
</feature>
<evidence type="ECO:0000259" key="14">
    <source>
        <dbReference type="PROSITE" id="PS51332"/>
    </source>
</evidence>
<dbReference type="SUPFAM" id="SSF52242">
    <property type="entry name" value="Cobalamin (vitamin B12)-binding domain"/>
    <property type="match status" value="1"/>
</dbReference>
<feature type="domain" description="Fe/B12 periplasmic-binding" evidence="13">
    <location>
        <begin position="1197"/>
        <end position="1434"/>
    </location>
</feature>
<dbReference type="GO" id="GO:0034784">
    <property type="term" value="F:pivalyl-CoA mutase activity"/>
    <property type="evidence" value="ECO:0007669"/>
    <property type="project" value="InterPro"/>
</dbReference>
<dbReference type="Proteomes" id="UP000274601">
    <property type="component" value="Unassembled WGS sequence"/>
</dbReference>
<evidence type="ECO:0000256" key="11">
    <source>
        <dbReference type="HAMAP-Rule" id="MF_02050"/>
    </source>
</evidence>
<sequence length="1434" mass="156504">METVTADLHTPVHPVRFVTAAALFDGHDAAINIMRRILQSQGAEVVHLGHDRSVREVVDAVLEEDAQGVAISSYQGGHVEYFEYLSRSLKEAGAEHVRVFGGGGGVIVHEEIARLAEAGVRIFSPEDGQRLGLPGMINELVRECDVDLTAEPAPVEAVLAGDRRALARTITRAQAGRLTEEERARLTERAAARSSAVLGVTGTGGSGKSSLTDELVRRLRVDQGGVDQGGVDQRGGPRVAVLAVDPTRRRGGGALLGDRIRMNSLDGEQVFFRSLATRGRRELPDGIDDIIVACKAAGYDLVILETPGIGQGDAAIAPLVDVSLYVMTPEFGAPTQLEKIDMLDFADAVAINKFERRGAADALRDVARQIIRNRGAFGQRPEDMPVYGTSAATFNDDGVTALYQHLKGLLVDHGVELSEGNLPKVETKTSTAAATVIPPARVRYLSDIAETVRGYHADTVRQIEAVRRVQRLDEVRAELTDTTEVEELLERARRDVNPGDAALIEEWPAVVESYSGDEQVVRVRDRELHTKLTRESLSGSRIPRVALPRYTDHGELLRFLRNENLPGRFPFTAGVFPFKRDNEDPARMFAGEGDPFRTNRRFKLLSEGQPATRLSTAFDSVTLYGRDPDERPDVYGKIGTSGVSIATLDDMKALYDGFDLSSPTTSVSMTINGPAPTILAFFLNTAIDQGLDAFYEEHGREPSAEEAAAIRARVLSTVRGTVQADILKEDQGQNTCIFSTEFSLRMMGDIQEWFIANRVRNFYSVSISGYHIAEAGANPISQLAFTLANGFTYVESYLARGMDVDDFAPNLSFFFSNGMDPEYSVLGRVARRIWAVAMRDRYGANERSQKLKYHVQTSGRSLHAQEMDFNDIRTTLQALIAIYDNCNSLHTNAYDEAVTTPTAESVRRALAIQLIINREWGLAMNENPLQGSFIIDELTDLVEEAVLAEFDRISERGGVLGAMETGYQRGRIQDESMLYEQRKHDGSLPIVGVNTFRGPDSGDGTPDTIELARATEEEKRSQLDRVRAYRNAHRDEAREALEALKDAARAGERVDGPDGRGARVQPPADQRRVLRGRRPVPAQRVNRPDRNAHRDATAPDAPDQGAPDQGAPDQGAPGQGASERGASERGAPDQGASERGASERGAPVRDASERGASERGVQERGVPGPGIFEWDAPEWDAVDDTGAPVPVPDRVGRVVSIVPSLTETVAVTAPGLLVGATAWCTHPAGLDVPRVRGTKNPDLERIAELRPDVVLGNTEENRPADVEALRAAGIPVWMTEIRTVDEALASLRRVLAVACRVPVPGWLDEASRVWANVAPGEPRGAIVPIWRRPWMVVGRDTFAGDVLSRLGVTNVYADHSERYPKIPLGELNAAGADLVVLPDEPYRFTENDGPESFPGVDVALVDGRLLTWYGPSLVEAPRALARQLSDTHRR</sequence>
<feature type="binding site" evidence="11">
    <location>
        <position position="305"/>
    </location>
    <ligand>
        <name>Mg(2+)</name>
        <dbReference type="ChEBI" id="CHEBI:18420"/>
        <label>2</label>
    </ligand>
</feature>
<feature type="compositionally biased region" description="Basic and acidic residues" evidence="12">
    <location>
        <begin position="1140"/>
        <end position="1162"/>
    </location>
</feature>
<dbReference type="NCBIfam" id="NF038402">
    <property type="entry name" value="TroA_like"/>
    <property type="match status" value="1"/>
</dbReference>
<evidence type="ECO:0000256" key="2">
    <source>
        <dbReference type="ARBA" id="ARBA00011870"/>
    </source>
</evidence>
<keyword evidence="11" id="KW-0479">Metal-binding</keyword>
<feature type="binding site" evidence="11">
    <location>
        <position position="613"/>
    </location>
    <ligand>
        <name>substrate</name>
    </ligand>
</feature>
<evidence type="ECO:0000259" key="13">
    <source>
        <dbReference type="PROSITE" id="PS50983"/>
    </source>
</evidence>
<organism evidence="15 16">
    <name type="scientific">Actinomadura pelletieri DSM 43383</name>
    <dbReference type="NCBI Taxonomy" id="1120940"/>
    <lineage>
        <taxon>Bacteria</taxon>
        <taxon>Bacillati</taxon>
        <taxon>Actinomycetota</taxon>
        <taxon>Actinomycetes</taxon>
        <taxon>Streptosporangiales</taxon>
        <taxon>Thermomonosporaceae</taxon>
        <taxon>Actinomadura</taxon>
    </lineage>
</organism>
<dbReference type="PROSITE" id="PS51332">
    <property type="entry name" value="B12_BINDING"/>
    <property type="match status" value="1"/>
</dbReference>
<feature type="compositionally biased region" description="Basic and acidic residues" evidence="12">
    <location>
        <begin position="1086"/>
        <end position="1097"/>
    </location>
</feature>
<dbReference type="PANTHER" id="PTHR43087:SF1">
    <property type="entry name" value="LAO_AO TRANSPORT SYSTEM ATPASE"/>
    <property type="match status" value="1"/>
</dbReference>
<feature type="binding site" evidence="11">
    <location>
        <position position="847"/>
    </location>
    <ligand>
        <name>substrate</name>
    </ligand>
</feature>
<comment type="subunit">
    <text evidence="2">Heterodimer of an alpha and a beta chain.</text>
</comment>
<feature type="binding site" description="axial binding residue" evidence="11">
    <location>
        <position position="27"/>
    </location>
    <ligand>
        <name>adenosylcob(III)alamin</name>
        <dbReference type="ChEBI" id="CHEBI:18408"/>
    </ligand>
    <ligandPart>
        <name>Co</name>
        <dbReference type="ChEBI" id="CHEBI:27638"/>
    </ligandPart>
</feature>
<comment type="caution">
    <text evidence="11">Lacks conserved residue(s) required for the propagation of feature annotation.</text>
</comment>
<gene>
    <name evidence="11" type="primary">icmF</name>
    <name evidence="15" type="ORF">BZB76_4049</name>
</gene>
<keyword evidence="5 11" id="KW-0547">Nucleotide-binding</keyword>
<evidence type="ECO:0000256" key="10">
    <source>
        <dbReference type="ARBA" id="ARBA00023285"/>
    </source>
</evidence>
<evidence type="ECO:0000256" key="5">
    <source>
        <dbReference type="ARBA" id="ARBA00022741"/>
    </source>
</evidence>
<feature type="binding site" evidence="11">
    <location>
        <position position="258"/>
    </location>
    <ligand>
        <name>Mg(2+)</name>
        <dbReference type="ChEBI" id="CHEBI:18420"/>
        <label>2</label>
    </ligand>
</feature>
<keyword evidence="8 11" id="KW-0143">Chaperone</keyword>
<dbReference type="Pfam" id="PF03308">
    <property type="entry name" value="MeaB"/>
    <property type="match status" value="1"/>
</dbReference>
<evidence type="ECO:0000256" key="6">
    <source>
        <dbReference type="ARBA" id="ARBA00022801"/>
    </source>
</evidence>
<dbReference type="EC" id="5.4.99.13" evidence="11"/>
<evidence type="ECO:0000256" key="8">
    <source>
        <dbReference type="ARBA" id="ARBA00023186"/>
    </source>
</evidence>
<feature type="binding site" evidence="11">
    <location>
        <position position="964"/>
    </location>
    <ligand>
        <name>GTP</name>
        <dbReference type="ChEBI" id="CHEBI:37565"/>
    </ligand>
</feature>
<protein>
    <recommendedName>
        <fullName evidence="11">Fused isobutyryl-CoA mutase</fullName>
    </recommendedName>
    <domain>
        <recommendedName>
            <fullName evidence="11">Isobutyryl-CoA mutase</fullName>
            <shortName evidence="11">ICM</shortName>
            <ecNumber evidence="11">5.4.99.13</ecNumber>
        </recommendedName>
    </domain>
    <domain>
        <recommendedName>
            <fullName evidence="11">P-loop GTPase</fullName>
            <ecNumber evidence="11">3.6.5.-</ecNumber>
        </recommendedName>
        <alternativeName>
            <fullName evidence="11">G-protein chaperone</fullName>
        </alternativeName>
    </domain>
</protein>
<feature type="binding site" evidence="11">
    <location>
        <position position="305"/>
    </location>
    <ligand>
        <name>Mg(2+)</name>
        <dbReference type="ChEBI" id="CHEBI:18420"/>
        <label>1</label>
        <note>catalytic</note>
    </ligand>
</feature>
<dbReference type="InterPro" id="IPR054828">
    <property type="entry name" value="Vit_B12_bind_prot"/>
</dbReference>
<comment type="subunit">
    <text evidence="11">Homodimer.</text>
</comment>
<evidence type="ECO:0000256" key="1">
    <source>
        <dbReference type="ARBA" id="ARBA00001922"/>
    </source>
</evidence>
<dbReference type="InterPro" id="IPR006158">
    <property type="entry name" value="Cobalamin-bd"/>
</dbReference>
<keyword evidence="6 11" id="KW-0378">Hydrolase</keyword>
<evidence type="ECO:0000313" key="15">
    <source>
        <dbReference type="EMBL" id="RKS73359.1"/>
    </source>
</evidence>
<dbReference type="SUPFAM" id="SSF52540">
    <property type="entry name" value="P-loop containing nucleoside triphosphate hydrolases"/>
    <property type="match status" value="1"/>
</dbReference>
<dbReference type="Pfam" id="PF01497">
    <property type="entry name" value="Peripla_BP_2"/>
    <property type="match status" value="1"/>
</dbReference>
<dbReference type="InterPro" id="IPR053439">
    <property type="entry name" value="IcmF/GTPase_domain"/>
</dbReference>
<keyword evidence="16" id="KW-1185">Reference proteome</keyword>
<keyword evidence="4" id="KW-0732">Signal</keyword>
<dbReference type="InterPro" id="IPR033669">
    <property type="entry name" value="IcmF"/>
</dbReference>
<keyword evidence="10 11" id="KW-0170">Cobalt</keyword>
<evidence type="ECO:0000256" key="3">
    <source>
        <dbReference type="ARBA" id="ARBA00022628"/>
    </source>
</evidence>
<dbReference type="NCBIfam" id="NF045497">
    <property type="entry name" value="IsobCoAmut_IcmF"/>
    <property type="match status" value="1"/>
</dbReference>
<comment type="cofactor">
    <cofactor evidence="11">
        <name>Mg(2+)</name>
        <dbReference type="ChEBI" id="CHEBI:18420"/>
    </cofactor>
</comment>
<dbReference type="GO" id="GO:0000287">
    <property type="term" value="F:magnesium ion binding"/>
    <property type="evidence" value="ECO:0007669"/>
    <property type="project" value="UniProtKB-UniRule"/>
</dbReference>
<feature type="binding site" evidence="11">
    <location>
        <position position="244"/>
    </location>
    <ligand>
        <name>Mg(2+)</name>
        <dbReference type="ChEBI" id="CHEBI:18420"/>
        <label>2</label>
    </ligand>
</feature>
<feature type="binding site" evidence="11">
    <location>
        <position position="578"/>
    </location>
    <ligand>
        <name>substrate</name>
    </ligand>
</feature>
<feature type="binding site" evidence="11">
    <location>
        <position position="763"/>
    </location>
    <ligand>
        <name>substrate</name>
    </ligand>
</feature>
<comment type="catalytic activity">
    <reaction evidence="11">
        <text>GTP + H2O = GDP + phosphate + H(+)</text>
        <dbReference type="Rhea" id="RHEA:19669"/>
        <dbReference type="ChEBI" id="CHEBI:15377"/>
        <dbReference type="ChEBI" id="CHEBI:15378"/>
        <dbReference type="ChEBI" id="CHEBI:37565"/>
        <dbReference type="ChEBI" id="CHEBI:43474"/>
        <dbReference type="ChEBI" id="CHEBI:58189"/>
    </reaction>
</comment>
<evidence type="ECO:0000256" key="4">
    <source>
        <dbReference type="ARBA" id="ARBA00022729"/>
    </source>
</evidence>
<accession>A0A495QLC4</accession>
<comment type="domain">
    <text evidence="11">Is composed of four functional domains: the N-terminal 5'-deoxyadenosylcobalamin binding region that is homologous to the small subunit of ICM (IcmB), a middle P-loop GTPase domain (MeaI) that likely acts as a chaperone for ICM, a structured linker region involved in dimer formation, and a C-terminal part that is homologous to the large substrate-binding subunit of ICM (IcmA).</text>
</comment>
<reference evidence="15 16" key="1">
    <citation type="submission" date="2018-10" db="EMBL/GenBank/DDBJ databases">
        <title>Genomic Encyclopedia of Archaeal and Bacterial Type Strains, Phase II (KMG-II): from individual species to whole genera.</title>
        <authorList>
            <person name="Goeker M."/>
        </authorList>
    </citation>
    <scope>NUCLEOTIDE SEQUENCE [LARGE SCALE GENOMIC DNA]</scope>
    <source>
        <strain evidence="15 16">DSM 43383</strain>
    </source>
</reference>
<dbReference type="InterPro" id="IPR052040">
    <property type="entry name" value="GTPase/Isobutyryl-CoA_mutase"/>
</dbReference>
<dbReference type="Gene3D" id="3.40.50.280">
    <property type="entry name" value="Cobalamin-binding domain"/>
    <property type="match status" value="1"/>
</dbReference>
<dbReference type="PROSITE" id="PS50983">
    <property type="entry name" value="FE_B12_PBP"/>
    <property type="match status" value="1"/>
</dbReference>
<dbReference type="Pfam" id="PF02310">
    <property type="entry name" value="B12-binding"/>
    <property type="match status" value="1"/>
</dbReference>
<evidence type="ECO:0000256" key="7">
    <source>
        <dbReference type="ARBA" id="ARBA00023134"/>
    </source>
</evidence>
<keyword evidence="9 11" id="KW-0413">Isomerase</keyword>
<feature type="binding site" evidence="11">
    <location>
        <begin position="352"/>
        <end position="355"/>
    </location>
    <ligand>
        <name>GTP</name>
        <dbReference type="ChEBI" id="CHEBI:37565"/>
    </ligand>
</feature>
<comment type="catalytic activity">
    <reaction evidence="11">
        <text>2-methylpropanoyl-CoA = butanoyl-CoA</text>
        <dbReference type="Rhea" id="RHEA:13141"/>
        <dbReference type="ChEBI" id="CHEBI:57338"/>
        <dbReference type="ChEBI" id="CHEBI:57371"/>
        <dbReference type="EC" id="5.4.99.13"/>
    </reaction>
</comment>
<comment type="similarity">
    <text evidence="11">Belongs to the IcmF family.</text>
</comment>
<feature type="binding site" evidence="11">
    <location>
        <position position="245"/>
    </location>
    <ligand>
        <name>Mg(2+)</name>
        <dbReference type="ChEBI" id="CHEBI:18420"/>
        <label>2</label>
    </ligand>
</feature>
<feature type="binding site" evidence="11">
    <location>
        <position position="852"/>
    </location>
    <ligand>
        <name>substrate</name>
    </ligand>
</feature>
<dbReference type="Gene3D" id="3.20.20.240">
    <property type="entry name" value="Methylmalonyl-CoA mutase"/>
    <property type="match status" value="1"/>
</dbReference>
<dbReference type="Gene3D" id="3.40.50.1980">
    <property type="entry name" value="Nitrogenase molybdenum iron protein domain"/>
    <property type="match status" value="2"/>
</dbReference>
<dbReference type="GO" id="GO:0005525">
    <property type="term" value="F:GTP binding"/>
    <property type="evidence" value="ECO:0007669"/>
    <property type="project" value="UniProtKB-UniRule"/>
</dbReference>
<name>A0A495QLC4_9ACTN</name>
<evidence type="ECO:0000256" key="12">
    <source>
        <dbReference type="SAM" id="MobiDB-lite"/>
    </source>
</evidence>
<feature type="domain" description="B12-binding" evidence="14">
    <location>
        <begin position="14"/>
        <end position="151"/>
    </location>
</feature>
<feature type="compositionally biased region" description="Basic and acidic residues" evidence="12">
    <location>
        <begin position="1049"/>
        <end position="1061"/>
    </location>
</feature>
<comment type="caution">
    <text evidence="15">The sequence shown here is derived from an EMBL/GenBank/DDBJ whole genome shotgun (WGS) entry which is preliminary data.</text>
</comment>
<dbReference type="Pfam" id="PF01642">
    <property type="entry name" value="MM_CoA_mutase"/>
    <property type="match status" value="2"/>
</dbReference>
<keyword evidence="3 11" id="KW-0846">Cobalamin</keyword>
<comment type="function">
    <text evidence="11">Catalyzes the reversible interconversion of isobutyryl-CoA and n-butyryl-CoA, using radical chemistry. Also exhibits GTPase activity, associated with its G-protein domain (MeaI) that functions as a chaperone that assists cofactor delivery and proper holo-enzyme assembly.</text>
</comment>
<feature type="binding site" evidence="11">
    <location>
        <position position="306"/>
    </location>
    <ligand>
        <name>Mg(2+)</name>
        <dbReference type="ChEBI" id="CHEBI:18420"/>
        <label>2</label>
    </ligand>
</feature>
<dbReference type="InterPro" id="IPR027417">
    <property type="entry name" value="P-loop_NTPase"/>
</dbReference>
<proteinExistence type="inferred from homology"/>
<dbReference type="PANTHER" id="PTHR43087">
    <property type="entry name" value="LYSINE/ARGININE/ORNITHINE TRANSPORT SYSTEM KINASE"/>
    <property type="match status" value="1"/>
</dbReference>
<dbReference type="InterPro" id="IPR036724">
    <property type="entry name" value="Cobalamin-bd_sf"/>
</dbReference>
<evidence type="ECO:0000256" key="9">
    <source>
        <dbReference type="ARBA" id="ARBA00023235"/>
    </source>
</evidence>
<dbReference type="EMBL" id="RBWU01000004">
    <property type="protein sequence ID" value="RKS73359.1"/>
    <property type="molecule type" value="Genomic_DNA"/>
</dbReference>
<keyword evidence="11" id="KW-0460">Magnesium</keyword>
<dbReference type="GO" id="GO:0003924">
    <property type="term" value="F:GTPase activity"/>
    <property type="evidence" value="ECO:0007669"/>
    <property type="project" value="UniProtKB-UniRule"/>
</dbReference>
<dbReference type="Gene3D" id="3.40.50.300">
    <property type="entry name" value="P-loop containing nucleotide triphosphate hydrolases"/>
    <property type="match status" value="1"/>
</dbReference>
<dbReference type="GO" id="GO:0047727">
    <property type="term" value="F:isobutyryl-CoA mutase activity"/>
    <property type="evidence" value="ECO:0007669"/>
    <property type="project" value="UniProtKB-UniRule"/>
</dbReference>
<dbReference type="GO" id="GO:0006637">
    <property type="term" value="P:acyl-CoA metabolic process"/>
    <property type="evidence" value="ECO:0007669"/>
    <property type="project" value="UniProtKB-UniRule"/>
</dbReference>
<feature type="binding site" evidence="11">
    <location>
        <position position="812"/>
    </location>
    <ligand>
        <name>substrate</name>
    </ligand>
</feature>
<dbReference type="InterPro" id="IPR016176">
    <property type="entry name" value="Cbl-dep_enz_cat"/>
</dbReference>
<feature type="binding site" evidence="11">
    <location>
        <position position="209"/>
    </location>
    <ligand>
        <name>Mg(2+)</name>
        <dbReference type="ChEBI" id="CHEBI:18420"/>
        <label>1</label>
        <note>catalytic</note>
    </ligand>
</feature>
<dbReference type="EC" id="3.6.5.-" evidence="11"/>
<dbReference type="GO" id="GO:0031419">
    <property type="term" value="F:cobalamin binding"/>
    <property type="evidence" value="ECO:0007669"/>
    <property type="project" value="UniProtKB-UniRule"/>
</dbReference>
<keyword evidence="7 11" id="KW-0342">GTP-binding</keyword>
<dbReference type="SUPFAM" id="SSF51703">
    <property type="entry name" value="Cobalamin (vitamin B12)-dependent enzymes"/>
    <property type="match status" value="1"/>
</dbReference>
<dbReference type="SUPFAM" id="SSF53807">
    <property type="entry name" value="Helical backbone' metal receptor"/>
    <property type="match status" value="1"/>
</dbReference>